<gene>
    <name evidence="7" type="primary">focA</name>
    <name evidence="7" type="ORF">BWY73_00309</name>
</gene>
<dbReference type="AlphaFoldDB" id="A0A1V5MJL8"/>
<dbReference type="PANTHER" id="PTHR30520">
    <property type="entry name" value="FORMATE TRANSPORTER-RELATED"/>
    <property type="match status" value="1"/>
</dbReference>
<evidence type="ECO:0000256" key="6">
    <source>
        <dbReference type="SAM" id="Phobius"/>
    </source>
</evidence>
<comment type="subcellular location">
    <subcellularLocation>
        <location evidence="1">Membrane</location>
        <topology evidence="1">Multi-pass membrane protein</topology>
    </subcellularLocation>
</comment>
<dbReference type="Proteomes" id="UP000485484">
    <property type="component" value="Unassembled WGS sequence"/>
</dbReference>
<dbReference type="InterPro" id="IPR024002">
    <property type="entry name" value="For/NO2_transpt_CS"/>
</dbReference>
<comment type="similarity">
    <text evidence="5">Belongs to the FNT transporter (TC 1.A.16) family.</text>
</comment>
<evidence type="ECO:0000256" key="1">
    <source>
        <dbReference type="ARBA" id="ARBA00004141"/>
    </source>
</evidence>
<dbReference type="Pfam" id="PF01226">
    <property type="entry name" value="Form_Nir_trans"/>
    <property type="match status" value="1"/>
</dbReference>
<feature type="transmembrane region" description="Helical" evidence="6">
    <location>
        <begin position="148"/>
        <end position="169"/>
    </location>
</feature>
<dbReference type="EMBL" id="MWAK01000023">
    <property type="protein sequence ID" value="OPZ93457.1"/>
    <property type="molecule type" value="Genomic_DNA"/>
</dbReference>
<dbReference type="PANTHER" id="PTHR30520:SF6">
    <property type="entry name" value="FORMATE_NITRATE FAMILY TRANSPORTER (EUROFUNG)"/>
    <property type="match status" value="1"/>
</dbReference>
<evidence type="ECO:0000256" key="4">
    <source>
        <dbReference type="ARBA" id="ARBA00023136"/>
    </source>
</evidence>
<dbReference type="Gene3D" id="1.20.1080.10">
    <property type="entry name" value="Glycerol uptake facilitator protein"/>
    <property type="match status" value="1"/>
</dbReference>
<name>A0A1V5MJL8_UNCT6</name>
<feature type="transmembrane region" description="Helical" evidence="6">
    <location>
        <begin position="181"/>
        <end position="206"/>
    </location>
</feature>
<keyword evidence="2 6" id="KW-0812">Transmembrane</keyword>
<reference evidence="7" key="1">
    <citation type="submission" date="2017-02" db="EMBL/GenBank/DDBJ databases">
        <title>Delving into the versatile metabolic prowess of the omnipresent phylum Bacteroidetes.</title>
        <authorList>
            <person name="Nobu M.K."/>
            <person name="Mei R."/>
            <person name="Narihiro T."/>
            <person name="Kuroda K."/>
            <person name="Liu W.-T."/>
        </authorList>
    </citation>
    <scope>NUCLEOTIDE SEQUENCE</scope>
    <source>
        <strain evidence="7">ADurb.Bin417</strain>
    </source>
</reference>
<comment type="caution">
    <text evidence="7">The sequence shown here is derived from an EMBL/GenBank/DDBJ whole genome shotgun (WGS) entry which is preliminary data.</text>
</comment>
<feature type="transmembrane region" description="Helical" evidence="6">
    <location>
        <begin position="226"/>
        <end position="249"/>
    </location>
</feature>
<feature type="transmembrane region" description="Helical" evidence="6">
    <location>
        <begin position="57"/>
        <end position="84"/>
    </location>
</feature>
<evidence type="ECO:0000256" key="3">
    <source>
        <dbReference type="ARBA" id="ARBA00022989"/>
    </source>
</evidence>
<evidence type="ECO:0000256" key="2">
    <source>
        <dbReference type="ARBA" id="ARBA00022692"/>
    </source>
</evidence>
<protein>
    <submittedName>
        <fullName evidence="7">Putative formate transporter 1</fullName>
    </submittedName>
</protein>
<accession>A0A1V5MJL8</accession>
<dbReference type="PROSITE" id="PS01006">
    <property type="entry name" value="FORMATE_NITRITE_TP_2"/>
    <property type="match status" value="1"/>
</dbReference>
<organism evidence="7">
    <name type="scientific">candidate division TA06 bacterium ADurb.Bin417</name>
    <dbReference type="NCBI Taxonomy" id="1852828"/>
    <lineage>
        <taxon>Bacteria</taxon>
        <taxon>Bacteria division TA06</taxon>
    </lineage>
</organism>
<proteinExistence type="inferred from homology"/>
<keyword evidence="4 6" id="KW-0472">Membrane</keyword>
<dbReference type="GO" id="GO:0005886">
    <property type="term" value="C:plasma membrane"/>
    <property type="evidence" value="ECO:0007669"/>
    <property type="project" value="TreeGrafter"/>
</dbReference>
<keyword evidence="3 6" id="KW-1133">Transmembrane helix</keyword>
<feature type="transmembrane region" description="Helical" evidence="6">
    <location>
        <begin position="104"/>
        <end position="128"/>
    </location>
</feature>
<feature type="transmembrane region" description="Helical" evidence="6">
    <location>
        <begin position="23"/>
        <end position="45"/>
    </location>
</feature>
<sequence length="257" mass="27326">MGERLERTLEAAELKGRLSLEQLLILGFLAGAYIGFGALLSLVAASGWHPGFGLERLAMGAAFSLGLILVVGAGAELFTGNCLLVTANCSGRLCGRATLRNWGWVYLANLAGSVFLAAVVYLAGLHLAFEPAGLARKALEIARAKATLPFWTAFWRGVLCNWLVCLAVWMAAGTRDFAGKVLAVFFPVLAFVAMGFEHSVANMFFIPYGLFLSTVPLPGLDLRAFLVGNLLPVTLGNLAGGAFFVGFLYHRAESAGH</sequence>
<dbReference type="InterPro" id="IPR000292">
    <property type="entry name" value="For/NO2_transpt"/>
</dbReference>
<dbReference type="GO" id="GO:0015499">
    <property type="term" value="F:formate transmembrane transporter activity"/>
    <property type="evidence" value="ECO:0007669"/>
    <property type="project" value="TreeGrafter"/>
</dbReference>
<dbReference type="InterPro" id="IPR023271">
    <property type="entry name" value="Aquaporin-like"/>
</dbReference>
<evidence type="ECO:0000256" key="5">
    <source>
        <dbReference type="ARBA" id="ARBA00049660"/>
    </source>
</evidence>
<evidence type="ECO:0000313" key="7">
    <source>
        <dbReference type="EMBL" id="OPZ93457.1"/>
    </source>
</evidence>